<evidence type="ECO:0000313" key="2">
    <source>
        <dbReference type="Proteomes" id="UP000224460"/>
    </source>
</evidence>
<keyword evidence="2" id="KW-1185">Reference proteome</keyword>
<protein>
    <submittedName>
        <fullName evidence="1">Uncharacterized protein</fullName>
    </submittedName>
</protein>
<dbReference type="EMBL" id="PEDL01000008">
    <property type="protein sequence ID" value="PHV70657.1"/>
    <property type="molecule type" value="Genomic_DNA"/>
</dbReference>
<comment type="caution">
    <text evidence="1">The sequence shown here is derived from an EMBL/GenBank/DDBJ whole genome shotgun (WGS) entry which is preliminary data.</text>
</comment>
<reference evidence="1" key="1">
    <citation type="submission" date="2017-10" db="EMBL/GenBank/DDBJ databases">
        <title>Genome sequence of cellulolytic Lachnospiraceae bacterium XHS1971 isolated from hotspring sediment.</title>
        <authorList>
            <person name="Vasudevan G."/>
            <person name="Joshi A.J."/>
            <person name="Hivarkar S."/>
            <person name="Lanjekar V.B."/>
            <person name="Dhakephalkar P.K."/>
            <person name="Dagar S."/>
        </authorList>
    </citation>
    <scope>NUCLEOTIDE SEQUENCE</scope>
    <source>
        <strain evidence="1">XHS1971</strain>
    </source>
</reference>
<evidence type="ECO:0000313" key="1">
    <source>
        <dbReference type="EMBL" id="PHV70657.1"/>
    </source>
</evidence>
<sequence>MHTQLLHTKYEEEIERLKEQIESLQRLKLEMDERNEENTRLKERNDELASEMWFLKREIEKGEEEKKYLHAKYEEEIKQLRNAHALELKNSLLELKLSNNEKIQLLKEENLKIQQDFNARLEAFYQEKQDKE</sequence>
<organism evidence="1 2">
    <name type="scientific">Sporanaerobium hydrogeniformans</name>
    <dbReference type="NCBI Taxonomy" id="3072179"/>
    <lineage>
        <taxon>Bacteria</taxon>
        <taxon>Bacillati</taxon>
        <taxon>Bacillota</taxon>
        <taxon>Clostridia</taxon>
        <taxon>Lachnospirales</taxon>
        <taxon>Lachnospiraceae</taxon>
        <taxon>Sporanaerobium</taxon>
    </lineage>
</organism>
<dbReference type="Proteomes" id="UP000224460">
    <property type="component" value="Unassembled WGS sequence"/>
</dbReference>
<gene>
    <name evidence="1" type="ORF">CS063_08990</name>
</gene>
<proteinExistence type="predicted"/>
<accession>A0AC61DDI3</accession>
<name>A0AC61DDI3_9FIRM</name>